<name>A0A9N9RNP6_9DIPT</name>
<evidence type="ECO:0000256" key="1">
    <source>
        <dbReference type="ARBA" id="ARBA00004123"/>
    </source>
</evidence>
<dbReference type="InterPro" id="IPR036224">
    <property type="entry name" value="GINS_bundle-like_dom_sf"/>
</dbReference>
<dbReference type="Pfam" id="PF24997">
    <property type="entry name" value="PSF1_C"/>
    <property type="match status" value="1"/>
</dbReference>
<feature type="domain" description="DNA replication complex GINS protein PSF1 C-terminal" evidence="7">
    <location>
        <begin position="142"/>
        <end position="193"/>
    </location>
</feature>
<dbReference type="Pfam" id="PF05916">
    <property type="entry name" value="Sld5"/>
    <property type="match status" value="1"/>
</dbReference>
<evidence type="ECO:0000256" key="3">
    <source>
        <dbReference type="ARBA" id="ARBA00022705"/>
    </source>
</evidence>
<feature type="domain" description="GINS subunit" evidence="6">
    <location>
        <begin position="40"/>
        <end position="127"/>
    </location>
</feature>
<reference evidence="8" key="2">
    <citation type="submission" date="2022-10" db="EMBL/GenBank/DDBJ databases">
        <authorList>
            <consortium name="ENA_rothamsted_submissions"/>
            <consortium name="culmorum"/>
            <person name="King R."/>
        </authorList>
    </citation>
    <scope>NUCLEOTIDE SEQUENCE</scope>
</reference>
<dbReference type="AlphaFoldDB" id="A0A9N9RNP6"/>
<accession>A0A9N9RNP6</accession>
<dbReference type="EMBL" id="OU895877">
    <property type="protein sequence ID" value="CAG9800459.1"/>
    <property type="molecule type" value="Genomic_DNA"/>
</dbReference>
<dbReference type="PANTHER" id="PTHR12914">
    <property type="entry name" value="PARTNER OF SLD5"/>
    <property type="match status" value="1"/>
</dbReference>
<gene>
    <name evidence="8" type="ORF">CHIRRI_LOCUS3402</name>
</gene>
<dbReference type="InterPro" id="IPR056783">
    <property type="entry name" value="PSF1_C"/>
</dbReference>
<sequence>MSGQRAFNLLKEHQQTTDRLISNFNSEDLRAILEEINIAFQENHQDALKFQETRDKTLFPMIGYRHALLQRNLRCTLAYLYNRLMKLKEIRWHLGPVITPDIKEALTEPEIQWFNNYSKLLTNYMTSFPDAINLMTDIKPPKALFIEVKCLIDHGKLELENGETVLLQRNSIHYLPRTECEHLIRQGILEHISH</sequence>
<dbReference type="SUPFAM" id="SSF158573">
    <property type="entry name" value="GINS helical bundle-like"/>
    <property type="match status" value="1"/>
</dbReference>
<proteinExistence type="inferred from homology"/>
<dbReference type="GO" id="GO:0000811">
    <property type="term" value="C:GINS complex"/>
    <property type="evidence" value="ECO:0007669"/>
    <property type="project" value="UniProtKB-UniRule"/>
</dbReference>
<organism evidence="8 9">
    <name type="scientific">Chironomus riparius</name>
    <dbReference type="NCBI Taxonomy" id="315576"/>
    <lineage>
        <taxon>Eukaryota</taxon>
        <taxon>Metazoa</taxon>
        <taxon>Ecdysozoa</taxon>
        <taxon>Arthropoda</taxon>
        <taxon>Hexapoda</taxon>
        <taxon>Insecta</taxon>
        <taxon>Pterygota</taxon>
        <taxon>Neoptera</taxon>
        <taxon>Endopterygota</taxon>
        <taxon>Diptera</taxon>
        <taxon>Nematocera</taxon>
        <taxon>Chironomoidea</taxon>
        <taxon>Chironomidae</taxon>
        <taxon>Chironominae</taxon>
        <taxon>Chironomus</taxon>
    </lineage>
</organism>
<dbReference type="CDD" id="cd11710">
    <property type="entry name" value="GINS_A_psf1"/>
    <property type="match status" value="1"/>
</dbReference>
<comment type="similarity">
    <text evidence="2 5">Belongs to the GINS1/PSF1 family.</text>
</comment>
<protein>
    <recommendedName>
        <fullName evidence="5">DNA replication complex GINS protein PSF1</fullName>
    </recommendedName>
</protein>
<evidence type="ECO:0000259" key="6">
    <source>
        <dbReference type="Pfam" id="PF05916"/>
    </source>
</evidence>
<comment type="subunit">
    <text evidence="5">Component of the GINS complex.</text>
</comment>
<evidence type="ECO:0000256" key="5">
    <source>
        <dbReference type="RuleBase" id="RU368085"/>
    </source>
</evidence>
<keyword evidence="4 5" id="KW-0539">Nucleus</keyword>
<evidence type="ECO:0000256" key="4">
    <source>
        <dbReference type="ARBA" id="ARBA00023242"/>
    </source>
</evidence>
<evidence type="ECO:0000256" key="2">
    <source>
        <dbReference type="ARBA" id="ARBA00006677"/>
    </source>
</evidence>
<keyword evidence="9" id="KW-1185">Reference proteome</keyword>
<reference evidence="8" key="1">
    <citation type="submission" date="2022-01" db="EMBL/GenBank/DDBJ databases">
        <authorList>
            <person name="King R."/>
        </authorList>
    </citation>
    <scope>NUCLEOTIDE SEQUENCE</scope>
</reference>
<evidence type="ECO:0000259" key="7">
    <source>
        <dbReference type="Pfam" id="PF24997"/>
    </source>
</evidence>
<keyword evidence="3 5" id="KW-0235">DNA replication</keyword>
<dbReference type="Proteomes" id="UP001153620">
    <property type="component" value="Chromosome 1"/>
</dbReference>
<dbReference type="CDD" id="cd21696">
    <property type="entry name" value="GINS_B_Psf1"/>
    <property type="match status" value="1"/>
</dbReference>
<dbReference type="InterPro" id="IPR005339">
    <property type="entry name" value="GINS_Psf1"/>
</dbReference>
<dbReference type="GO" id="GO:1902983">
    <property type="term" value="P:DNA strand elongation involved in mitotic DNA replication"/>
    <property type="evidence" value="ECO:0007669"/>
    <property type="project" value="TreeGrafter"/>
</dbReference>
<dbReference type="PANTHER" id="PTHR12914:SF2">
    <property type="entry name" value="DNA REPLICATION COMPLEX GINS PROTEIN PSF1"/>
    <property type="match status" value="1"/>
</dbReference>
<evidence type="ECO:0000313" key="9">
    <source>
        <dbReference type="Proteomes" id="UP001153620"/>
    </source>
</evidence>
<dbReference type="Gene3D" id="1.20.58.1030">
    <property type="match status" value="1"/>
</dbReference>
<comment type="subcellular location">
    <subcellularLocation>
        <location evidence="1 5">Nucleus</location>
    </subcellularLocation>
</comment>
<dbReference type="InterPro" id="IPR021151">
    <property type="entry name" value="GINS_A"/>
</dbReference>
<dbReference type="OrthoDB" id="10252587at2759"/>
<comment type="function">
    <text evidence="5">Required for correct functioning of the GINS complex, a complex that plays an essential role in the initiation of DNA replication, and progression of DNA replication forks. GINS complex seems to bind preferentially to single-stranded DNA.</text>
</comment>
<evidence type="ECO:0000313" key="8">
    <source>
        <dbReference type="EMBL" id="CAG9800459.1"/>
    </source>
</evidence>